<proteinExistence type="predicted"/>
<keyword evidence="2" id="KW-1133">Transmembrane helix</keyword>
<dbReference type="AlphaFoldDB" id="A0AA85AMN0"/>
<sequence>MDLFYFMISHSAANNLKSTRCQCKSNAYHWQTINSLTGCLLIPEIIKSQYKNVSMTTWFIECIHEMYRFCQYGTKKCYQRLRLIQSNPNINSANSNNNELTLISDVDISLWPYCLCYKNFTGIDCSIPFNPCQHLISNVLIKSQVLLHNQLIYSHDIDRPLISLNDNDSHNDYLKSANGNWLCGVPFGYGTCHSSSSSSSEWNSWSDCLPNCGIKRYRSRLRLCHGDVGCIGSNQEIQKCPSKKCITISLNKSNDKSIQKKTITLNYYFIWFLGCLIPIEIVIIILGVIIYEHLLLKSSSSSSSSLSSASSFSSPPSSSSSSSSTSS</sequence>
<protein>
    <recommendedName>
        <fullName evidence="5">EGF-like domain-containing protein</fullName>
    </recommendedName>
</protein>
<evidence type="ECO:0000256" key="1">
    <source>
        <dbReference type="SAM" id="MobiDB-lite"/>
    </source>
</evidence>
<reference evidence="4" key="1">
    <citation type="submission" date="2023-11" db="UniProtKB">
        <authorList>
            <consortium name="WormBaseParasite"/>
        </authorList>
    </citation>
    <scope>IDENTIFICATION</scope>
</reference>
<keyword evidence="2" id="KW-0812">Transmembrane</keyword>
<evidence type="ECO:0000256" key="2">
    <source>
        <dbReference type="SAM" id="Phobius"/>
    </source>
</evidence>
<dbReference type="InterPro" id="IPR000884">
    <property type="entry name" value="TSP1_rpt"/>
</dbReference>
<dbReference type="PROSITE" id="PS50092">
    <property type="entry name" value="TSP1"/>
    <property type="match status" value="1"/>
</dbReference>
<dbReference type="WBParaSite" id="SMRG1_94250.2">
    <property type="protein sequence ID" value="SMRG1_94250.2"/>
    <property type="gene ID" value="SMRG1_94250"/>
</dbReference>
<dbReference type="SUPFAM" id="SSF82895">
    <property type="entry name" value="TSP-1 type 1 repeat"/>
    <property type="match status" value="1"/>
</dbReference>
<evidence type="ECO:0008006" key="5">
    <source>
        <dbReference type="Google" id="ProtNLM"/>
    </source>
</evidence>
<organism evidence="3 4">
    <name type="scientific">Schistosoma margrebowiei</name>
    <dbReference type="NCBI Taxonomy" id="48269"/>
    <lineage>
        <taxon>Eukaryota</taxon>
        <taxon>Metazoa</taxon>
        <taxon>Spiralia</taxon>
        <taxon>Lophotrochozoa</taxon>
        <taxon>Platyhelminthes</taxon>
        <taxon>Trematoda</taxon>
        <taxon>Digenea</taxon>
        <taxon>Strigeidida</taxon>
        <taxon>Schistosomatoidea</taxon>
        <taxon>Schistosomatidae</taxon>
        <taxon>Schistosoma</taxon>
    </lineage>
</organism>
<accession>A0AA85AMN0</accession>
<dbReference type="Pfam" id="PF00090">
    <property type="entry name" value="TSP_1"/>
    <property type="match status" value="1"/>
</dbReference>
<feature type="region of interest" description="Disordered" evidence="1">
    <location>
        <begin position="301"/>
        <end position="327"/>
    </location>
</feature>
<dbReference type="Proteomes" id="UP000050790">
    <property type="component" value="Unassembled WGS sequence"/>
</dbReference>
<name>A0AA85AMN0_9TREM</name>
<dbReference type="InterPro" id="IPR036383">
    <property type="entry name" value="TSP1_rpt_sf"/>
</dbReference>
<feature type="transmembrane region" description="Helical" evidence="2">
    <location>
        <begin position="268"/>
        <end position="291"/>
    </location>
</feature>
<evidence type="ECO:0000313" key="3">
    <source>
        <dbReference type="Proteomes" id="UP000050790"/>
    </source>
</evidence>
<keyword evidence="2" id="KW-0472">Membrane</keyword>
<evidence type="ECO:0000313" key="4">
    <source>
        <dbReference type="WBParaSite" id="SMRG1_94250.2"/>
    </source>
</evidence>